<name>A0A4S4LIB2_9AGAM</name>
<feature type="compositionally biased region" description="Pro residues" evidence="1">
    <location>
        <begin position="1"/>
        <end position="20"/>
    </location>
</feature>
<feature type="region of interest" description="Disordered" evidence="1">
    <location>
        <begin position="1"/>
        <end position="39"/>
    </location>
</feature>
<proteinExistence type="predicted"/>
<sequence length="70" mass="7677">MPGPPPGMPPPPPGMPPPPMAFGEPSSSRMSSEALAQKSHKWIQMQNRRYGEKRKGGFIDTGKQARLFLC</sequence>
<dbReference type="EMBL" id="SGPK01000022">
    <property type="protein sequence ID" value="THH11021.1"/>
    <property type="molecule type" value="Genomic_DNA"/>
</dbReference>
<organism evidence="2 3">
    <name type="scientific">Phellinidium pouzarii</name>
    <dbReference type="NCBI Taxonomy" id="167371"/>
    <lineage>
        <taxon>Eukaryota</taxon>
        <taxon>Fungi</taxon>
        <taxon>Dikarya</taxon>
        <taxon>Basidiomycota</taxon>
        <taxon>Agaricomycotina</taxon>
        <taxon>Agaricomycetes</taxon>
        <taxon>Hymenochaetales</taxon>
        <taxon>Hymenochaetaceae</taxon>
        <taxon>Phellinidium</taxon>
    </lineage>
</organism>
<reference evidence="2 3" key="1">
    <citation type="submission" date="2019-02" db="EMBL/GenBank/DDBJ databases">
        <title>Genome sequencing of the rare red list fungi Phellinidium pouzarii.</title>
        <authorList>
            <person name="Buettner E."/>
            <person name="Kellner H."/>
        </authorList>
    </citation>
    <scope>NUCLEOTIDE SEQUENCE [LARGE SCALE GENOMIC DNA]</scope>
    <source>
        <strain evidence="2 3">DSM 108285</strain>
    </source>
</reference>
<gene>
    <name evidence="2" type="ORF">EW145_g946</name>
</gene>
<keyword evidence="3" id="KW-1185">Reference proteome</keyword>
<evidence type="ECO:0000313" key="2">
    <source>
        <dbReference type="EMBL" id="THH11021.1"/>
    </source>
</evidence>
<evidence type="ECO:0000256" key="1">
    <source>
        <dbReference type="SAM" id="MobiDB-lite"/>
    </source>
</evidence>
<dbReference type="Proteomes" id="UP000308199">
    <property type="component" value="Unassembled WGS sequence"/>
</dbReference>
<accession>A0A4S4LIB2</accession>
<protein>
    <submittedName>
        <fullName evidence="2">Uncharacterized protein</fullName>
    </submittedName>
</protein>
<dbReference type="AlphaFoldDB" id="A0A4S4LIB2"/>
<comment type="caution">
    <text evidence="2">The sequence shown here is derived from an EMBL/GenBank/DDBJ whole genome shotgun (WGS) entry which is preliminary data.</text>
</comment>
<dbReference type="OrthoDB" id="1931567at2759"/>
<evidence type="ECO:0000313" key="3">
    <source>
        <dbReference type="Proteomes" id="UP000308199"/>
    </source>
</evidence>